<evidence type="ECO:0000256" key="1">
    <source>
        <dbReference type="ARBA" id="ARBA00004370"/>
    </source>
</evidence>
<reference evidence="9" key="1">
    <citation type="submission" date="2017-02" db="EMBL/GenBank/DDBJ databases">
        <authorList>
            <person name="Varghese N."/>
            <person name="Submissions S."/>
        </authorList>
    </citation>
    <scope>NUCLEOTIDE SEQUENCE [LARGE SCALE GENOMIC DNA]</scope>
    <source>
        <strain evidence="9">ATCC 49788</strain>
    </source>
</reference>
<evidence type="ECO:0000259" key="7">
    <source>
        <dbReference type="Pfam" id="PF00350"/>
    </source>
</evidence>
<dbReference type="Gene3D" id="3.40.50.300">
    <property type="entry name" value="P-loop containing nucleotide triphosphate hydrolases"/>
    <property type="match status" value="1"/>
</dbReference>
<evidence type="ECO:0000256" key="4">
    <source>
        <dbReference type="ARBA" id="ARBA00023134"/>
    </source>
</evidence>
<keyword evidence="2" id="KW-0547">Nucleotide-binding</keyword>
<evidence type="ECO:0000256" key="2">
    <source>
        <dbReference type="ARBA" id="ARBA00022741"/>
    </source>
</evidence>
<proteinExistence type="predicted"/>
<dbReference type="GO" id="GO:0005525">
    <property type="term" value="F:GTP binding"/>
    <property type="evidence" value="ECO:0007669"/>
    <property type="project" value="UniProtKB-KW"/>
</dbReference>
<accession>A0A1T4VXH0</accession>
<dbReference type="AlphaFoldDB" id="A0A1T4VXH0"/>
<dbReference type="PANTHER" id="PTHR10465">
    <property type="entry name" value="TRANSMEMBRANE GTPASE FZO1"/>
    <property type="match status" value="1"/>
</dbReference>
<evidence type="ECO:0000256" key="6">
    <source>
        <dbReference type="SAM" id="Phobius"/>
    </source>
</evidence>
<protein>
    <submittedName>
        <fullName evidence="8">Dynamin family protein</fullName>
    </submittedName>
</protein>
<dbReference type="GO" id="GO:0003924">
    <property type="term" value="F:GTPase activity"/>
    <property type="evidence" value="ECO:0007669"/>
    <property type="project" value="InterPro"/>
</dbReference>
<keyword evidence="4" id="KW-0342">GTP-binding</keyword>
<dbReference type="Pfam" id="PF00350">
    <property type="entry name" value="Dynamin_N"/>
    <property type="match status" value="1"/>
</dbReference>
<dbReference type="RefSeq" id="WP_078921013.1">
    <property type="nucleotide sequence ID" value="NZ_FUYB01000002.1"/>
</dbReference>
<keyword evidence="6" id="KW-1133">Transmembrane helix</keyword>
<dbReference type="InterPro" id="IPR045063">
    <property type="entry name" value="Dynamin_N"/>
</dbReference>
<dbReference type="PANTHER" id="PTHR10465:SF0">
    <property type="entry name" value="SARCALUMENIN"/>
    <property type="match status" value="1"/>
</dbReference>
<feature type="transmembrane region" description="Helical" evidence="6">
    <location>
        <begin position="380"/>
        <end position="399"/>
    </location>
</feature>
<comment type="subcellular location">
    <subcellularLocation>
        <location evidence="1">Membrane</location>
    </subcellularLocation>
</comment>
<evidence type="ECO:0000256" key="3">
    <source>
        <dbReference type="ARBA" id="ARBA00022801"/>
    </source>
</evidence>
<dbReference type="InterPro" id="IPR027094">
    <property type="entry name" value="Mitofusin_fam"/>
</dbReference>
<dbReference type="EMBL" id="FUYB01000002">
    <property type="protein sequence ID" value="SKA69599.1"/>
    <property type="molecule type" value="Genomic_DNA"/>
</dbReference>
<evidence type="ECO:0000256" key="5">
    <source>
        <dbReference type="ARBA" id="ARBA00023136"/>
    </source>
</evidence>
<name>A0A1T4VXH0_9GAMM</name>
<keyword evidence="6" id="KW-0812">Transmembrane</keyword>
<sequence length="484" mass="54759">MTPDKRMEQRLNLLQEHLKRENPTMVDVVGKYRELDVVAKKIGLLAAGESYATRISWWPLISILGTFSAGKSSFINTYLGLELQRTGNQAVDDRFTVITYSPDGTQRTLPGLALDGDPRFPFYQIGEEIEAVSAGEGSRIDNYLQMKAAPSEKLRGRILIDSPGFDADAQRKAILRLTDHIIELSDLVLVFFDARHPEPGAMQDTLEHLVRGTQRRNDNSKFLFILNQIDTSAREDNLEDIVASWQKALVQSGLSAGSFHILFNDRLAVPVADEAVWARYVAKRDADYVRIMERIDGVNVERVYRIIGNLESTSNQIEQQAVPRLRTLLQRWRRDTLIWDGIALAALAVGGIALSVWLGWWQGLNFNPDWLPDVQASPVLSVLAIVLPLMILLVIHFLIRSKVRHYLAKPLSAEEPYGNLQAAFQKSTGWFRSIFQSKPAGWGSLNRRRLDNIRHSVDRLVQRLNDRFTNPSGREAVTTPVKQR</sequence>
<keyword evidence="3" id="KW-0378">Hydrolase</keyword>
<evidence type="ECO:0000313" key="9">
    <source>
        <dbReference type="Proteomes" id="UP000190460"/>
    </source>
</evidence>
<dbReference type="GO" id="GO:0016020">
    <property type="term" value="C:membrane"/>
    <property type="evidence" value="ECO:0007669"/>
    <property type="project" value="UniProtKB-SubCell"/>
</dbReference>
<dbReference type="Proteomes" id="UP000190460">
    <property type="component" value="Unassembled WGS sequence"/>
</dbReference>
<feature type="transmembrane region" description="Helical" evidence="6">
    <location>
        <begin position="337"/>
        <end position="360"/>
    </location>
</feature>
<dbReference type="InterPro" id="IPR027417">
    <property type="entry name" value="P-loop_NTPase"/>
</dbReference>
<feature type="domain" description="Dynamin N-terminal" evidence="7">
    <location>
        <begin position="61"/>
        <end position="228"/>
    </location>
</feature>
<organism evidence="8 9">
    <name type="scientific">Thiothrix eikelboomii</name>
    <dbReference type="NCBI Taxonomy" id="92487"/>
    <lineage>
        <taxon>Bacteria</taxon>
        <taxon>Pseudomonadati</taxon>
        <taxon>Pseudomonadota</taxon>
        <taxon>Gammaproteobacteria</taxon>
        <taxon>Thiotrichales</taxon>
        <taxon>Thiotrichaceae</taxon>
        <taxon>Thiothrix</taxon>
    </lineage>
</organism>
<gene>
    <name evidence="8" type="ORF">SAMN02745130_00516</name>
</gene>
<dbReference type="OrthoDB" id="8541181at2"/>
<keyword evidence="9" id="KW-1185">Reference proteome</keyword>
<keyword evidence="5 6" id="KW-0472">Membrane</keyword>
<dbReference type="SUPFAM" id="SSF52540">
    <property type="entry name" value="P-loop containing nucleoside triphosphate hydrolases"/>
    <property type="match status" value="1"/>
</dbReference>
<dbReference type="GO" id="GO:0008053">
    <property type="term" value="P:mitochondrial fusion"/>
    <property type="evidence" value="ECO:0007669"/>
    <property type="project" value="TreeGrafter"/>
</dbReference>
<evidence type="ECO:0000313" key="8">
    <source>
        <dbReference type="EMBL" id="SKA69599.1"/>
    </source>
</evidence>
<dbReference type="STRING" id="92487.SAMN02745130_00516"/>